<organism evidence="2">
    <name type="scientific">Bionectria ochroleuca</name>
    <name type="common">Gliocladium roseum</name>
    <dbReference type="NCBI Taxonomy" id="29856"/>
    <lineage>
        <taxon>Eukaryota</taxon>
        <taxon>Fungi</taxon>
        <taxon>Dikarya</taxon>
        <taxon>Ascomycota</taxon>
        <taxon>Pezizomycotina</taxon>
        <taxon>Sordariomycetes</taxon>
        <taxon>Hypocreomycetidae</taxon>
        <taxon>Hypocreales</taxon>
        <taxon>Bionectriaceae</taxon>
        <taxon>Clonostachys</taxon>
    </lineage>
</organism>
<feature type="transmembrane region" description="Helical" evidence="1">
    <location>
        <begin position="161"/>
        <end position="183"/>
    </location>
</feature>
<accession>A0A0B7K0B5</accession>
<keyword evidence="1" id="KW-0472">Membrane</keyword>
<sequence length="233" mass="25912">ILSFTAVAANLQSEPSTPIWLSRLGVWLSCLRVRLFDLRAWLSENILAVTGWAIAIPGMIFAAISLVPGFESQDLSKQALELAQWTALKDYIEQCQSAADSGTITPQCNEALASTLPPPPHVKFESPDNDKPLISRAFLKTFDRHETYLPLATQRGPLAPVHILVVVLLFVLPPVSVVIYLRWESTRKTLHRMDEERVFVDLPYGTPPPNFFNKQPKIIGSLDSLPTNKGKEA</sequence>
<dbReference type="EMBL" id="CDPU01000010">
    <property type="protein sequence ID" value="CEO48315.1"/>
    <property type="molecule type" value="Genomic_DNA"/>
</dbReference>
<dbReference type="AlphaFoldDB" id="A0A0B7K0B5"/>
<gene>
    <name evidence="2" type="ORF">BN869_000004372_1</name>
</gene>
<feature type="non-terminal residue" evidence="2">
    <location>
        <position position="1"/>
    </location>
</feature>
<proteinExistence type="predicted"/>
<feature type="transmembrane region" description="Helical" evidence="1">
    <location>
        <begin position="46"/>
        <end position="67"/>
    </location>
</feature>
<reference evidence="2" key="1">
    <citation type="submission" date="2015-01" db="EMBL/GenBank/DDBJ databases">
        <authorList>
            <person name="Durling Mikael"/>
        </authorList>
    </citation>
    <scope>NUCLEOTIDE SEQUENCE</scope>
</reference>
<keyword evidence="1" id="KW-0812">Transmembrane</keyword>
<evidence type="ECO:0000313" key="2">
    <source>
        <dbReference type="EMBL" id="CEO48315.1"/>
    </source>
</evidence>
<evidence type="ECO:0000256" key="1">
    <source>
        <dbReference type="SAM" id="Phobius"/>
    </source>
</evidence>
<name>A0A0B7K0B5_BIOOC</name>
<protein>
    <submittedName>
        <fullName evidence="2">Uncharacterized protein</fullName>
    </submittedName>
</protein>
<keyword evidence="1" id="KW-1133">Transmembrane helix</keyword>
<feature type="non-terminal residue" evidence="2">
    <location>
        <position position="233"/>
    </location>
</feature>